<dbReference type="EC" id="1.-.-.-" evidence="25"/>
<evidence type="ECO:0000256" key="23">
    <source>
        <dbReference type="ARBA" id="ARBA00049443"/>
    </source>
</evidence>
<dbReference type="GO" id="GO:0050661">
    <property type="term" value="F:NADP binding"/>
    <property type="evidence" value="ECO:0007669"/>
    <property type="project" value="InterPro"/>
</dbReference>
<dbReference type="Gene3D" id="3.50.50.60">
    <property type="entry name" value="FAD/NAD(P)-binding domain"/>
    <property type="match status" value="4"/>
</dbReference>
<dbReference type="AlphaFoldDB" id="A0A6P3WC24"/>
<evidence type="ECO:0000256" key="12">
    <source>
        <dbReference type="ARBA" id="ARBA00022843"/>
    </source>
</evidence>
<evidence type="ECO:0000313" key="26">
    <source>
        <dbReference type="Proteomes" id="UP000515152"/>
    </source>
</evidence>
<evidence type="ECO:0000256" key="1">
    <source>
        <dbReference type="ARBA" id="ARBA00001946"/>
    </source>
</evidence>
<evidence type="ECO:0000256" key="20">
    <source>
        <dbReference type="ARBA" id="ARBA00047338"/>
    </source>
</evidence>
<dbReference type="SUPFAM" id="SSF51905">
    <property type="entry name" value="FAD/NAD(P)-binding domain"/>
    <property type="match status" value="3"/>
</dbReference>
<keyword evidence="14 24" id="KW-0521">NADP</keyword>
<comment type="function">
    <text evidence="19">Broad spectrum monooxygenase that catalyzes the oxygenation of a wide variety of nitrogen- and sulfur-containing compounds including xenobiotics. Catalyzes the S-oxygenation of hypotaurine to produce taurine, an organic osmolyte involved in cell volume regulation as well as a variety of cytoprotective and developmental processes. In vitro, catalyzes the N-oxygenation of trimethylamine (TMA) to produce trimethylamine N-oxide (TMAO) and could therefore participate to the detoxification of this compound that is generated by the action of gut microbiota from dietary precursors such as choline, choline containing compounds, betaine or L-carnitine.</text>
</comment>
<evidence type="ECO:0000256" key="18">
    <source>
        <dbReference type="ARBA" id="ARBA00023136"/>
    </source>
</evidence>
<keyword evidence="18 24" id="KW-0472">Membrane</keyword>
<proteinExistence type="inferred from homology"/>
<evidence type="ECO:0000256" key="17">
    <source>
        <dbReference type="ARBA" id="ARBA00023033"/>
    </source>
</evidence>
<keyword evidence="11" id="KW-0460">Magnesium</keyword>
<sequence length="564" mass="63742">MVRRVAVIGAGSGGLVSIKCCLDEGLKPVCFESSDDIGGLWKFKEDPEPEHSSIYRSLVSNTSKEMMCFSDFPMPADYPNYLHNSQLLQYYRLYARHFDLLKYIQFQTTVSSVRQTPDFSHSGQWEVVTENSDGQEERHVFDGVLVCSGHYTHPVTPMDAFKGADTFQGECYHSWKYKDPDQFRGKRVVVVGMGNSGCDIAVDISRAAEKTFLSTIKGGWVLGRMSDNGLPLDMMMINRWGVLMQRLLPKVLLNWVTERRINNKYDHRLYSLQPKHRFFERRPIINDDLPGRILYGALSMKPNMCEFRGSSVVFEDQSVEENIDAVVFCTGYSATFSFLPPSLVTGRHGEIRLYKHIFPPSLERPTLALLGLIQTSGPIMPCMELQARWATRAIAGLSRLPPEKKMNEVIDAEMQIYMRSYPKHASVQVQYIPYLDDLAQEVGAKPKLLSLLFRDPSLFLKVLLGPCTPYQYRLCGPGQWNRAHKAICTQWERVAQPMSTRPVPKLNPSPMPWWLPLSGGLTVVLVVLAFRIKLPGLLDNLSEAIGGLGGLFDDIWKDGTATLV</sequence>
<name>A0A6P3WC24_CLUHA</name>
<comment type="catalytic activity">
    <reaction evidence="20">
        <text>hypotaurine + NADH + O2 + H(+) = taurine + NAD(+) + H2O</text>
        <dbReference type="Rhea" id="RHEA:74111"/>
        <dbReference type="ChEBI" id="CHEBI:15377"/>
        <dbReference type="ChEBI" id="CHEBI:15378"/>
        <dbReference type="ChEBI" id="CHEBI:15379"/>
        <dbReference type="ChEBI" id="CHEBI:57540"/>
        <dbReference type="ChEBI" id="CHEBI:57853"/>
        <dbReference type="ChEBI" id="CHEBI:57945"/>
        <dbReference type="ChEBI" id="CHEBI:507393"/>
        <dbReference type="EC" id="1.14.13.8"/>
    </reaction>
    <physiologicalReaction direction="left-to-right" evidence="20">
        <dbReference type="Rhea" id="RHEA:74112"/>
    </physiologicalReaction>
</comment>
<dbReference type="GeneID" id="105910671"/>
<organism evidence="26 27">
    <name type="scientific">Clupea harengus</name>
    <name type="common">Atlantic herring</name>
    <dbReference type="NCBI Taxonomy" id="7950"/>
    <lineage>
        <taxon>Eukaryota</taxon>
        <taxon>Metazoa</taxon>
        <taxon>Chordata</taxon>
        <taxon>Craniata</taxon>
        <taxon>Vertebrata</taxon>
        <taxon>Euteleostomi</taxon>
        <taxon>Actinopterygii</taxon>
        <taxon>Neopterygii</taxon>
        <taxon>Teleostei</taxon>
        <taxon>Clupei</taxon>
        <taxon>Clupeiformes</taxon>
        <taxon>Clupeoidei</taxon>
        <taxon>Clupeidae</taxon>
        <taxon>Clupea</taxon>
    </lineage>
</organism>
<keyword evidence="13" id="KW-0492">Microsome</keyword>
<evidence type="ECO:0000256" key="9">
    <source>
        <dbReference type="ARBA" id="ARBA00022824"/>
    </source>
</evidence>
<dbReference type="RefSeq" id="XP_012694854.2">
    <property type="nucleotide sequence ID" value="XM_012839400.3"/>
</dbReference>
<evidence type="ECO:0000256" key="21">
    <source>
        <dbReference type="ARBA" id="ARBA00048041"/>
    </source>
</evidence>
<evidence type="ECO:0000256" key="13">
    <source>
        <dbReference type="ARBA" id="ARBA00022848"/>
    </source>
</evidence>
<evidence type="ECO:0000256" key="6">
    <source>
        <dbReference type="ARBA" id="ARBA00022499"/>
    </source>
</evidence>
<reference evidence="27 28" key="1">
    <citation type="submission" date="2025-04" db="UniProtKB">
        <authorList>
            <consortium name="RefSeq"/>
        </authorList>
    </citation>
    <scope>IDENTIFICATION</scope>
</reference>
<dbReference type="RefSeq" id="XP_031431111.1">
    <property type="nucleotide sequence ID" value="XM_031575251.2"/>
</dbReference>
<keyword evidence="17 24" id="KW-0503">Monooxygenase</keyword>
<dbReference type="GO" id="GO:0050660">
    <property type="term" value="F:flavin adenine dinucleotide binding"/>
    <property type="evidence" value="ECO:0007669"/>
    <property type="project" value="InterPro"/>
</dbReference>
<keyword evidence="6" id="KW-1017">Isopeptide bond</keyword>
<evidence type="ECO:0000256" key="11">
    <source>
        <dbReference type="ARBA" id="ARBA00022842"/>
    </source>
</evidence>
<dbReference type="PRINTS" id="PR00370">
    <property type="entry name" value="FMOXYGENASE"/>
</dbReference>
<evidence type="ECO:0000256" key="5">
    <source>
        <dbReference type="ARBA" id="ARBA00009183"/>
    </source>
</evidence>
<dbReference type="Proteomes" id="UP000515152">
    <property type="component" value="Chromosome 10"/>
</dbReference>
<dbReference type="PANTHER" id="PTHR23023">
    <property type="entry name" value="DIMETHYLANILINE MONOOXYGENASE"/>
    <property type="match status" value="1"/>
</dbReference>
<dbReference type="GeneTree" id="ENSGT00940000161099"/>
<evidence type="ECO:0000256" key="7">
    <source>
        <dbReference type="ARBA" id="ARBA00022630"/>
    </source>
</evidence>
<comment type="similarity">
    <text evidence="5 24 25">Belongs to the FMO family.</text>
</comment>
<dbReference type="PRINTS" id="PR01122">
    <property type="entry name" value="FMOXYGENASE2"/>
</dbReference>
<comment type="subcellular location">
    <subcellularLocation>
        <location evidence="4">Endoplasmic reticulum membrane</location>
        <topology evidence="4">Single-pass membrane protein</topology>
    </subcellularLocation>
    <subcellularLocation>
        <location evidence="3">Microsome membrane</location>
        <topology evidence="3">Single-pass membrane protein</topology>
    </subcellularLocation>
</comment>
<evidence type="ECO:0000313" key="27">
    <source>
        <dbReference type="RefSeq" id="XP_012694854.2"/>
    </source>
</evidence>
<dbReference type="InterPro" id="IPR020946">
    <property type="entry name" value="Flavin_mOase-like"/>
</dbReference>
<dbReference type="KEGG" id="char:105910671"/>
<accession>A0A6P3WC24</accession>
<comment type="catalytic activity">
    <reaction evidence="21">
        <text>hypotaurine + NADPH + O2 + H(+) = taurine + NADP(+) + H2O</text>
        <dbReference type="Rhea" id="RHEA:69819"/>
        <dbReference type="ChEBI" id="CHEBI:15377"/>
        <dbReference type="ChEBI" id="CHEBI:15378"/>
        <dbReference type="ChEBI" id="CHEBI:15379"/>
        <dbReference type="ChEBI" id="CHEBI:57783"/>
        <dbReference type="ChEBI" id="CHEBI:57853"/>
        <dbReference type="ChEBI" id="CHEBI:58349"/>
        <dbReference type="ChEBI" id="CHEBI:507393"/>
        <dbReference type="EC" id="1.14.13.8"/>
    </reaction>
    <physiologicalReaction direction="left-to-right" evidence="21">
        <dbReference type="Rhea" id="RHEA:69820"/>
    </physiologicalReaction>
</comment>
<evidence type="ECO:0000256" key="4">
    <source>
        <dbReference type="ARBA" id="ARBA00004389"/>
    </source>
</evidence>
<protein>
    <recommendedName>
        <fullName evidence="25">Flavin-containing monooxygenase</fullName>
        <ecNumber evidence="25">1.-.-.-</ecNumber>
    </recommendedName>
</protein>
<comment type="catalytic activity">
    <reaction evidence="23">
        <text>N,N-dimethylaniline + NADPH + O2 + H(+) = N,N-dimethylaniline N-oxide + NADP(+) + H2O</text>
        <dbReference type="Rhea" id="RHEA:24468"/>
        <dbReference type="ChEBI" id="CHEBI:15377"/>
        <dbReference type="ChEBI" id="CHEBI:15378"/>
        <dbReference type="ChEBI" id="CHEBI:15379"/>
        <dbReference type="ChEBI" id="CHEBI:16269"/>
        <dbReference type="ChEBI" id="CHEBI:17735"/>
        <dbReference type="ChEBI" id="CHEBI:57783"/>
        <dbReference type="ChEBI" id="CHEBI:58349"/>
        <dbReference type="EC" id="1.14.13.8"/>
    </reaction>
    <physiologicalReaction direction="left-to-right" evidence="23">
        <dbReference type="Rhea" id="RHEA:24469"/>
    </physiologicalReaction>
</comment>
<evidence type="ECO:0000256" key="15">
    <source>
        <dbReference type="ARBA" id="ARBA00022989"/>
    </source>
</evidence>
<comment type="cofactor">
    <cofactor evidence="1">
        <name>Mg(2+)</name>
        <dbReference type="ChEBI" id="CHEBI:18420"/>
    </cofactor>
</comment>
<evidence type="ECO:0000256" key="19">
    <source>
        <dbReference type="ARBA" id="ARBA00045957"/>
    </source>
</evidence>
<evidence type="ECO:0000256" key="22">
    <source>
        <dbReference type="ARBA" id="ARBA00048088"/>
    </source>
</evidence>
<keyword evidence="7 24" id="KW-0285">Flavoprotein</keyword>
<dbReference type="Pfam" id="PF00743">
    <property type="entry name" value="FMO-like"/>
    <property type="match status" value="1"/>
</dbReference>
<dbReference type="GO" id="GO:0005789">
    <property type="term" value="C:endoplasmic reticulum membrane"/>
    <property type="evidence" value="ECO:0007669"/>
    <property type="project" value="UniProtKB-SubCell"/>
</dbReference>
<evidence type="ECO:0000256" key="25">
    <source>
        <dbReference type="RuleBase" id="RU361177"/>
    </source>
</evidence>
<comment type="cofactor">
    <cofactor evidence="2 24 25">
        <name>FAD</name>
        <dbReference type="ChEBI" id="CHEBI:57692"/>
    </cofactor>
</comment>
<comment type="catalytic activity">
    <reaction evidence="22">
        <text>trimethylamine + NADPH + O2 = trimethylamine N-oxide + NADP(+) + H2O</text>
        <dbReference type="Rhea" id="RHEA:31979"/>
        <dbReference type="ChEBI" id="CHEBI:15377"/>
        <dbReference type="ChEBI" id="CHEBI:15379"/>
        <dbReference type="ChEBI" id="CHEBI:15724"/>
        <dbReference type="ChEBI" id="CHEBI:57783"/>
        <dbReference type="ChEBI" id="CHEBI:58349"/>
        <dbReference type="ChEBI" id="CHEBI:58389"/>
        <dbReference type="EC" id="1.14.13.148"/>
    </reaction>
    <physiologicalReaction direction="left-to-right" evidence="22">
        <dbReference type="Rhea" id="RHEA:31980"/>
    </physiologicalReaction>
</comment>
<keyword evidence="12" id="KW-0832">Ubl conjugation</keyword>
<evidence type="ECO:0000256" key="14">
    <source>
        <dbReference type="ARBA" id="ARBA00022857"/>
    </source>
</evidence>
<keyword evidence="15" id="KW-1133">Transmembrane helix</keyword>
<evidence type="ECO:0000256" key="24">
    <source>
        <dbReference type="PIRNR" id="PIRNR000332"/>
    </source>
</evidence>
<dbReference type="FunFam" id="3.50.50.60:FF:000159">
    <property type="entry name" value="Dimethylaniline monooxygenase [N-oxide-forming]"/>
    <property type="match status" value="1"/>
</dbReference>
<evidence type="ECO:0000256" key="8">
    <source>
        <dbReference type="ARBA" id="ARBA00022692"/>
    </source>
</evidence>
<dbReference type="GO" id="GO:0004499">
    <property type="term" value="F:N,N-dimethylaniline monooxygenase activity"/>
    <property type="evidence" value="ECO:0007669"/>
    <property type="project" value="UniProtKB-UniRule"/>
</dbReference>
<evidence type="ECO:0000256" key="3">
    <source>
        <dbReference type="ARBA" id="ARBA00004111"/>
    </source>
</evidence>
<evidence type="ECO:0000256" key="16">
    <source>
        <dbReference type="ARBA" id="ARBA00023002"/>
    </source>
</evidence>
<keyword evidence="26" id="KW-1185">Reference proteome</keyword>
<dbReference type="InterPro" id="IPR036188">
    <property type="entry name" value="FAD/NAD-bd_sf"/>
</dbReference>
<dbReference type="GO" id="GO:0034899">
    <property type="term" value="F:trimethylamine monooxygenase activity"/>
    <property type="evidence" value="ECO:0007669"/>
    <property type="project" value="UniProtKB-EC"/>
</dbReference>
<dbReference type="InterPro" id="IPR050346">
    <property type="entry name" value="FMO-like"/>
</dbReference>
<dbReference type="InterPro" id="IPR002254">
    <property type="entry name" value="Flavin_mOase_2"/>
</dbReference>
<dbReference type="PIRSF" id="PIRSF000332">
    <property type="entry name" value="FMO"/>
    <property type="match status" value="1"/>
</dbReference>
<keyword evidence="9 24" id="KW-0256">Endoplasmic reticulum</keyword>
<gene>
    <name evidence="27 28" type="primary">LOC105910671</name>
</gene>
<dbReference type="InterPro" id="IPR000960">
    <property type="entry name" value="Flavin_mOase"/>
</dbReference>
<keyword evidence="10 24" id="KW-0274">FAD</keyword>
<keyword evidence="16 24" id="KW-0560">Oxidoreductase</keyword>
<dbReference type="OrthoDB" id="66881at2759"/>
<evidence type="ECO:0000313" key="28">
    <source>
        <dbReference type="RefSeq" id="XP_031431111.1"/>
    </source>
</evidence>
<keyword evidence="8" id="KW-0812">Transmembrane</keyword>
<evidence type="ECO:0000256" key="10">
    <source>
        <dbReference type="ARBA" id="ARBA00022827"/>
    </source>
</evidence>
<evidence type="ECO:0000256" key="2">
    <source>
        <dbReference type="ARBA" id="ARBA00001974"/>
    </source>
</evidence>